<dbReference type="Gene3D" id="3.30.420.10">
    <property type="entry name" value="Ribonuclease H-like superfamily/Ribonuclease H"/>
    <property type="match status" value="1"/>
</dbReference>
<dbReference type="EMBL" id="JAUCMX010000019">
    <property type="protein sequence ID" value="KAK3516739.1"/>
    <property type="molecule type" value="Genomic_DNA"/>
</dbReference>
<dbReference type="GO" id="GO:0016706">
    <property type="term" value="F:2-oxoglutarate-dependent dioxygenase activity"/>
    <property type="evidence" value="ECO:0007669"/>
    <property type="project" value="InterPro"/>
</dbReference>
<reference evidence="2" key="1">
    <citation type="submission" date="2023-06" db="EMBL/GenBank/DDBJ databases">
        <title>Male Hemibagrus guttatus genome.</title>
        <authorList>
            <person name="Bian C."/>
        </authorList>
    </citation>
    <scope>NUCLEOTIDE SEQUENCE</scope>
    <source>
        <strain evidence="2">Male_cb2023</strain>
        <tissue evidence="2">Muscle</tissue>
    </source>
</reference>
<gene>
    <name evidence="2" type="ORF">QTP70_022531</name>
</gene>
<dbReference type="InterPro" id="IPR000477">
    <property type="entry name" value="RT_dom"/>
</dbReference>
<feature type="non-terminal residue" evidence="2">
    <location>
        <position position="1"/>
    </location>
</feature>
<dbReference type="PROSITE" id="PS50878">
    <property type="entry name" value="RT_POL"/>
    <property type="match status" value="1"/>
</dbReference>
<evidence type="ECO:0000313" key="2">
    <source>
        <dbReference type="EMBL" id="KAK3516739.1"/>
    </source>
</evidence>
<dbReference type="PANTHER" id="PTHR33332">
    <property type="entry name" value="REVERSE TRANSCRIPTASE DOMAIN-CONTAINING PROTEIN"/>
    <property type="match status" value="1"/>
</dbReference>
<dbReference type="InterPro" id="IPR015095">
    <property type="entry name" value="AlkB_hom8_N"/>
</dbReference>
<keyword evidence="3" id="KW-1185">Reference proteome</keyword>
<dbReference type="GO" id="GO:0008168">
    <property type="term" value="F:methyltransferase activity"/>
    <property type="evidence" value="ECO:0007669"/>
    <property type="project" value="InterPro"/>
</dbReference>
<feature type="domain" description="Reverse transcriptase" evidence="1">
    <location>
        <begin position="1"/>
        <end position="253"/>
    </location>
</feature>
<evidence type="ECO:0000259" key="1">
    <source>
        <dbReference type="PROSITE" id="PS50878"/>
    </source>
</evidence>
<dbReference type="InterPro" id="IPR036397">
    <property type="entry name" value="RNaseH_sf"/>
</dbReference>
<accession>A0AAE0QB97</accession>
<dbReference type="AlphaFoldDB" id="A0AAE0QB97"/>
<dbReference type="GO" id="GO:0006259">
    <property type="term" value="P:DNA metabolic process"/>
    <property type="evidence" value="ECO:0007669"/>
    <property type="project" value="UniProtKB-ARBA"/>
</dbReference>
<evidence type="ECO:0000313" key="3">
    <source>
        <dbReference type="Proteomes" id="UP001274896"/>
    </source>
</evidence>
<dbReference type="GO" id="GO:0003676">
    <property type="term" value="F:nucleic acid binding"/>
    <property type="evidence" value="ECO:0007669"/>
    <property type="project" value="InterPro"/>
</dbReference>
<dbReference type="Pfam" id="PF00078">
    <property type="entry name" value="RVT_1"/>
    <property type="match status" value="1"/>
</dbReference>
<proteinExistence type="predicted"/>
<sequence>MPSMFCWETLDSAINVDVTLTRTTYPSIVADHVHPFMETVFPDGCGLFQQDNVPCHKAKMVQECLGHWWGIGGALVGHWWGTGGALVAQWWLSGGSVVGQWWVSAEPAGHQHLPLQLDPGLPDWETSVSPGPGNSTPSTTTLNTGAPQGCVLSPLLFTLLTHDCAAMHSSNHIIKFDDTTVVGLLSKNDESTYREEVQRRTAWGKANNLSVNMEKTKEIVVDFRRAQSDHSPLDIDGSNVEIVKSTKFLGVHLAEDLTWSLKTSSITKKAQQRLYFLRRLRKAQLPPLILTTFYRRTIESILSSCITALSCLSA</sequence>
<organism evidence="2 3">
    <name type="scientific">Hemibagrus guttatus</name>
    <dbReference type="NCBI Taxonomy" id="175788"/>
    <lineage>
        <taxon>Eukaryota</taxon>
        <taxon>Metazoa</taxon>
        <taxon>Chordata</taxon>
        <taxon>Craniata</taxon>
        <taxon>Vertebrata</taxon>
        <taxon>Euteleostomi</taxon>
        <taxon>Actinopterygii</taxon>
        <taxon>Neopterygii</taxon>
        <taxon>Teleostei</taxon>
        <taxon>Ostariophysi</taxon>
        <taxon>Siluriformes</taxon>
        <taxon>Bagridae</taxon>
        <taxon>Hemibagrus</taxon>
    </lineage>
</organism>
<comment type="caution">
    <text evidence="2">The sequence shown here is derived from an EMBL/GenBank/DDBJ whole genome shotgun (WGS) entry which is preliminary data.</text>
</comment>
<dbReference type="Pfam" id="PF09004">
    <property type="entry name" value="ALKBH8_N"/>
    <property type="match status" value="1"/>
</dbReference>
<dbReference type="Proteomes" id="UP001274896">
    <property type="component" value="Unassembled WGS sequence"/>
</dbReference>
<dbReference type="InterPro" id="IPR043502">
    <property type="entry name" value="DNA/RNA_pol_sf"/>
</dbReference>
<protein>
    <recommendedName>
        <fullName evidence="1">Reverse transcriptase domain-containing protein</fullName>
    </recommendedName>
</protein>
<dbReference type="SUPFAM" id="SSF56672">
    <property type="entry name" value="DNA/RNA polymerases"/>
    <property type="match status" value="1"/>
</dbReference>
<name>A0AAE0QB97_9TELE</name>